<dbReference type="Gene3D" id="3.40.50.150">
    <property type="entry name" value="Vaccinia Virus protein VP39"/>
    <property type="match status" value="1"/>
</dbReference>
<evidence type="ECO:0000256" key="1">
    <source>
        <dbReference type="SAM" id="MobiDB-lite"/>
    </source>
</evidence>
<dbReference type="AlphaFoldDB" id="A0A1E7ESM5"/>
<dbReference type="Proteomes" id="UP000095751">
    <property type="component" value="Unassembled WGS sequence"/>
</dbReference>
<keyword evidence="2" id="KW-0812">Transmembrane</keyword>
<reference evidence="4 5" key="1">
    <citation type="submission" date="2016-09" db="EMBL/GenBank/DDBJ databases">
        <title>Extensive genetic diversity and differential bi-allelic expression allows diatom success in the polar Southern Ocean.</title>
        <authorList>
            <consortium name="DOE Joint Genome Institute"/>
            <person name="Mock T."/>
            <person name="Otillar R.P."/>
            <person name="Strauss J."/>
            <person name="Dupont C."/>
            <person name="Frickenhaus S."/>
            <person name="Maumus F."/>
            <person name="Mcmullan M."/>
            <person name="Sanges R."/>
            <person name="Schmutz J."/>
            <person name="Toseland A."/>
            <person name="Valas R."/>
            <person name="Veluchamy A."/>
            <person name="Ward B.J."/>
            <person name="Allen A."/>
            <person name="Barry K."/>
            <person name="Falciatore A."/>
            <person name="Ferrante M."/>
            <person name="Fortunato A.E."/>
            <person name="Gloeckner G."/>
            <person name="Gruber A."/>
            <person name="Hipkin R."/>
            <person name="Janech M."/>
            <person name="Kroth P."/>
            <person name="Leese F."/>
            <person name="Lindquist E."/>
            <person name="Lyon B.R."/>
            <person name="Martin J."/>
            <person name="Mayer C."/>
            <person name="Parker M."/>
            <person name="Quesneville H."/>
            <person name="Raymond J."/>
            <person name="Uhlig C."/>
            <person name="Valentin K.U."/>
            <person name="Worden A.Z."/>
            <person name="Armbrust E.V."/>
            <person name="Bowler C."/>
            <person name="Green B."/>
            <person name="Moulton V."/>
            <person name="Van Oosterhout C."/>
            <person name="Grigoriev I."/>
        </authorList>
    </citation>
    <scope>NUCLEOTIDE SEQUENCE [LARGE SCALE GENOMIC DNA]</scope>
    <source>
        <strain evidence="4 5">CCMP1102</strain>
    </source>
</reference>
<proteinExistence type="predicted"/>
<organism evidence="4 5">
    <name type="scientific">Fragilariopsis cylindrus CCMP1102</name>
    <dbReference type="NCBI Taxonomy" id="635003"/>
    <lineage>
        <taxon>Eukaryota</taxon>
        <taxon>Sar</taxon>
        <taxon>Stramenopiles</taxon>
        <taxon>Ochrophyta</taxon>
        <taxon>Bacillariophyta</taxon>
        <taxon>Bacillariophyceae</taxon>
        <taxon>Bacillariophycidae</taxon>
        <taxon>Bacillariales</taxon>
        <taxon>Bacillariaceae</taxon>
        <taxon>Fragilariopsis</taxon>
    </lineage>
</organism>
<dbReference type="SUPFAM" id="SSF53335">
    <property type="entry name" value="S-adenosyl-L-methionine-dependent methyltransferases"/>
    <property type="match status" value="1"/>
</dbReference>
<gene>
    <name evidence="4" type="ORF">FRACYDRAFT_249190</name>
</gene>
<dbReference type="EMBL" id="KV784378">
    <property type="protein sequence ID" value="OEU08847.1"/>
    <property type="molecule type" value="Genomic_DNA"/>
</dbReference>
<accession>A0A1E7ESM5</accession>
<evidence type="ECO:0000313" key="5">
    <source>
        <dbReference type="Proteomes" id="UP000095751"/>
    </source>
</evidence>
<dbReference type="OrthoDB" id="45813at2759"/>
<dbReference type="InParanoid" id="A0A1E7ESM5"/>
<evidence type="ECO:0000259" key="3">
    <source>
        <dbReference type="Pfam" id="PF05050"/>
    </source>
</evidence>
<dbReference type="Pfam" id="PF05050">
    <property type="entry name" value="Methyltransf_21"/>
    <property type="match status" value="1"/>
</dbReference>
<keyword evidence="5" id="KW-1185">Reference proteome</keyword>
<sequence>MDIAPRRIKKVQQFRRQRATKGGRFDGKNDSNDKTLVVGGICTLIGAIVIVGVGIGLAHLFFYIFQPSCVTNHHHNYNNELTAAAFAEVSPTTTTAGTNDASSSSNKNKPGDAIQNTIEIPASSELKETIIKVKKPISQFPDSAKFPAQCTTEQLDILKQQLPAKGCEEFQKKAWMIHGCSFASKTLCGNANPHWFYDFIQNDSNSHDETFRAIIVGCNKGYEAIELLRIASPHSSDTNEYNWTAWQSEFRNLDGSSDKIDESVTCPIPGTASSNTKSFKKSQVFCIEGYPKTFDQLVKTKKTFGYGDELDLTNMIASANDHSQPYPVFTEDPIGATGVGVSHWAKSCRRHAEQCTDVDSNSIDNWIQTKPSLTADNNKAPIHFMSITAEGSDYDILRGTSLNLARIQYLDFGYHWNWQWGSKSLHDLIFRLKKKGFVCYWTGSDGKQLWRITDCWQDHYELKFSASIGCVNSNIPAAEPLLNRMERMFFDTLKIN</sequence>
<keyword evidence="2" id="KW-1133">Transmembrane helix</keyword>
<dbReference type="InterPro" id="IPR006342">
    <property type="entry name" value="FkbM_mtfrase"/>
</dbReference>
<dbReference type="KEGG" id="fcy:FRACYDRAFT_249190"/>
<feature type="domain" description="Methyltransferase FkbM" evidence="3">
    <location>
        <begin position="277"/>
        <end position="438"/>
    </location>
</feature>
<feature type="region of interest" description="Disordered" evidence="1">
    <location>
        <begin position="93"/>
        <end position="113"/>
    </location>
</feature>
<keyword evidence="2" id="KW-0472">Membrane</keyword>
<evidence type="ECO:0000313" key="4">
    <source>
        <dbReference type="EMBL" id="OEU08847.1"/>
    </source>
</evidence>
<feature type="transmembrane region" description="Helical" evidence="2">
    <location>
        <begin position="36"/>
        <end position="65"/>
    </location>
</feature>
<name>A0A1E7ESM5_9STRA</name>
<protein>
    <recommendedName>
        <fullName evidence="3">Methyltransferase FkbM domain-containing protein</fullName>
    </recommendedName>
</protein>
<dbReference type="InterPro" id="IPR029063">
    <property type="entry name" value="SAM-dependent_MTases_sf"/>
</dbReference>
<evidence type="ECO:0000256" key="2">
    <source>
        <dbReference type="SAM" id="Phobius"/>
    </source>
</evidence>